<dbReference type="SUPFAM" id="SSF50814">
    <property type="entry name" value="Lipocalins"/>
    <property type="match status" value="1"/>
</dbReference>
<accession>A0A6B0UZX1</accession>
<dbReference type="AlphaFoldDB" id="A0A6B0UZX1"/>
<feature type="signal peptide" evidence="1">
    <location>
        <begin position="1"/>
        <end position="15"/>
    </location>
</feature>
<feature type="chain" id="PRO_5025681264" evidence="1">
    <location>
        <begin position="16"/>
        <end position="181"/>
    </location>
</feature>
<proteinExistence type="predicted"/>
<evidence type="ECO:0000256" key="1">
    <source>
        <dbReference type="SAM" id="SignalP"/>
    </source>
</evidence>
<organism evidence="2">
    <name type="scientific">Ixodes ricinus</name>
    <name type="common">Common tick</name>
    <name type="synonym">Acarus ricinus</name>
    <dbReference type="NCBI Taxonomy" id="34613"/>
    <lineage>
        <taxon>Eukaryota</taxon>
        <taxon>Metazoa</taxon>
        <taxon>Ecdysozoa</taxon>
        <taxon>Arthropoda</taxon>
        <taxon>Chelicerata</taxon>
        <taxon>Arachnida</taxon>
        <taxon>Acari</taxon>
        <taxon>Parasitiformes</taxon>
        <taxon>Ixodida</taxon>
        <taxon>Ixodoidea</taxon>
        <taxon>Ixodidae</taxon>
        <taxon>Ixodinae</taxon>
        <taxon>Ixodes</taxon>
    </lineage>
</organism>
<protein>
    <submittedName>
        <fullName evidence="2">Putative lipocalin</fullName>
    </submittedName>
</protein>
<evidence type="ECO:0000313" key="2">
    <source>
        <dbReference type="EMBL" id="MXU95222.1"/>
    </source>
</evidence>
<keyword evidence="1" id="KW-0732">Signal</keyword>
<dbReference type="InterPro" id="IPR012674">
    <property type="entry name" value="Calycin"/>
</dbReference>
<reference evidence="2" key="1">
    <citation type="submission" date="2019-12" db="EMBL/GenBank/DDBJ databases">
        <title>An insight into the sialome of adult female Ixodes ricinus ticks feeding for 6 days.</title>
        <authorList>
            <person name="Perner J."/>
            <person name="Ribeiro J.M.C."/>
        </authorList>
    </citation>
    <scope>NUCLEOTIDE SEQUENCE</scope>
    <source>
        <strain evidence="2">Semi-engorged</strain>
        <tissue evidence="2">Salivary glands</tissue>
    </source>
</reference>
<dbReference type="EMBL" id="GIFC01013139">
    <property type="protein sequence ID" value="MXU95222.1"/>
    <property type="molecule type" value="Transcribed_RNA"/>
</dbReference>
<name>A0A6B0UZX1_IXORI</name>
<sequence>MRAWIFFVLASLGNAIEKRNWLNATFAAMQQVEQYLKTTDSIYYVYQGTKATDPMKRDGEERSGDTFKCPHMRIRMEETTPHGYKSRWVTRVFSTKFSVRQWQLSLVLEKSGNYSTYNFFSVNERDLLKSPSCELWLKEKPTPRMTVPKNLCFLMYDALCSKAACLFVSGTYKNITPTRMS</sequence>